<comment type="similarity">
    <text evidence="14">Belongs to the DHBP synthase family.</text>
</comment>
<dbReference type="GO" id="GO:0030145">
    <property type="term" value="F:manganese ion binding"/>
    <property type="evidence" value="ECO:0007669"/>
    <property type="project" value="UniProtKB-UniRule"/>
</dbReference>
<dbReference type="Gene3D" id="3.40.50.10990">
    <property type="entry name" value="GTP cyclohydrolase II"/>
    <property type="match status" value="1"/>
</dbReference>
<feature type="binding site" evidence="14">
    <location>
        <position position="143"/>
    </location>
    <ligand>
        <name>Mg(2+)</name>
        <dbReference type="ChEBI" id="CHEBI:18420"/>
        <label>2</label>
    </ligand>
</feature>
<keyword evidence="11 14" id="KW-0460">Magnesium</keyword>
<dbReference type="GO" id="GO:0000287">
    <property type="term" value="F:magnesium ion binding"/>
    <property type="evidence" value="ECO:0007669"/>
    <property type="project" value="UniProtKB-UniRule"/>
</dbReference>
<reference evidence="16 17" key="1">
    <citation type="journal article" date="2018" name="Microbiome">
        <title>Fine metagenomic profile of the Mediterranean stratified and mixed water columns revealed by assembly and recruitment.</title>
        <authorList>
            <person name="Haro-Moreno J.M."/>
            <person name="Lopez-Perez M."/>
            <person name="De La Torre J.R."/>
            <person name="Picazo A."/>
            <person name="Camacho A."/>
            <person name="Rodriguez-Valera F."/>
        </authorList>
    </citation>
    <scope>NUCLEOTIDE SEQUENCE [LARGE SCALE GENOMIC DNA]</scope>
    <source>
        <strain evidence="16">MED-G82</strain>
    </source>
</reference>
<dbReference type="InterPro" id="IPR032677">
    <property type="entry name" value="GTP_cyclohydro_II"/>
</dbReference>
<protein>
    <recommendedName>
        <fullName evidence="8 14">3,4-dihydroxy-2-butanone 4-phosphate synthase</fullName>
        <shortName evidence="14">DHBP synthase</shortName>
        <ecNumber evidence="7 14">4.1.99.12</ecNumber>
    </recommendedName>
</protein>
<evidence type="ECO:0000256" key="10">
    <source>
        <dbReference type="ARBA" id="ARBA00022723"/>
    </source>
</evidence>
<evidence type="ECO:0000256" key="4">
    <source>
        <dbReference type="ARBA" id="ARBA00004904"/>
    </source>
</evidence>
<dbReference type="UniPathway" id="UPA00275">
    <property type="reaction ID" value="UER00399"/>
</dbReference>
<evidence type="ECO:0000256" key="5">
    <source>
        <dbReference type="ARBA" id="ARBA00005520"/>
    </source>
</evidence>
<dbReference type="Pfam" id="PF00926">
    <property type="entry name" value="DHBP_synthase"/>
    <property type="match status" value="1"/>
</dbReference>
<evidence type="ECO:0000256" key="13">
    <source>
        <dbReference type="ARBA" id="ARBA00023239"/>
    </source>
</evidence>
<dbReference type="PANTHER" id="PTHR21327">
    <property type="entry name" value="GTP CYCLOHYDROLASE II-RELATED"/>
    <property type="match status" value="1"/>
</dbReference>
<evidence type="ECO:0000259" key="15">
    <source>
        <dbReference type="Pfam" id="PF00925"/>
    </source>
</evidence>
<evidence type="ECO:0000256" key="6">
    <source>
        <dbReference type="ARBA" id="ARBA00008976"/>
    </source>
</evidence>
<dbReference type="GO" id="GO:0003935">
    <property type="term" value="F:GTP cyclohydrolase II activity"/>
    <property type="evidence" value="ECO:0007669"/>
    <property type="project" value="TreeGrafter"/>
</dbReference>
<comment type="similarity">
    <text evidence="5">In the N-terminal section; belongs to the DHBP synthase family.</text>
</comment>
<comment type="caution">
    <text evidence="16">The sequence shown here is derived from an EMBL/GenBank/DDBJ whole genome shotgun (WGS) entry which is preliminary data.</text>
</comment>
<comment type="similarity">
    <text evidence="6">In the C-terminal section; belongs to the GTP cyclohydrolase II family.</text>
</comment>
<comment type="pathway">
    <text evidence="4 14">Cofactor biosynthesis; riboflavin biosynthesis; 2-hydroxy-3-oxobutyl phosphate from D-ribulose 5-phosphate: step 1/1.</text>
</comment>
<evidence type="ECO:0000313" key="17">
    <source>
        <dbReference type="Proteomes" id="UP000253307"/>
    </source>
</evidence>
<evidence type="ECO:0000256" key="2">
    <source>
        <dbReference type="ARBA" id="ARBA00001936"/>
    </source>
</evidence>
<keyword evidence="10 14" id="KW-0479">Metal-binding</keyword>
<keyword evidence="9 14" id="KW-0686">Riboflavin biosynthesis</keyword>
<evidence type="ECO:0000256" key="9">
    <source>
        <dbReference type="ARBA" id="ARBA00022619"/>
    </source>
</evidence>
<evidence type="ECO:0000256" key="14">
    <source>
        <dbReference type="HAMAP-Rule" id="MF_00180"/>
    </source>
</evidence>
<evidence type="ECO:0000256" key="7">
    <source>
        <dbReference type="ARBA" id="ARBA00012153"/>
    </source>
</evidence>
<comment type="function">
    <text evidence="3 14">Catalyzes the conversion of D-ribulose 5-phosphate to formate and 3,4-dihydroxy-2-butanone 4-phosphate.</text>
</comment>
<keyword evidence="12 14" id="KW-0464">Manganese</keyword>
<feature type="site" description="Essential for catalytic activity" evidence="14">
    <location>
        <position position="126"/>
    </location>
</feature>
<feature type="domain" description="GTP cyclohydrolase II" evidence="15">
    <location>
        <begin position="218"/>
        <end position="356"/>
    </location>
</feature>
<dbReference type="NCBIfam" id="TIGR00506">
    <property type="entry name" value="ribB"/>
    <property type="match status" value="1"/>
</dbReference>
<dbReference type="Gene3D" id="3.90.870.10">
    <property type="entry name" value="DHBP synthase"/>
    <property type="match status" value="1"/>
</dbReference>
<dbReference type="PANTHER" id="PTHR21327:SF34">
    <property type="entry name" value="3,4-DIHYDROXY-2-BUTANONE 4-PHOSPHATE SYNTHASE"/>
    <property type="match status" value="1"/>
</dbReference>
<sequence>MEFNSTEELIKDIKSGKMVILLDDEDRENEGDLVCAADSVTPEIINFMVSKGRGLVCLTLSPEKCDQLNLPMMTNYNRTKHGTAFTVSIEAASGISTGISASDRAHTIKAAAAKDAKPSDLVQPGHIFPLRASEGGVLSRAGHTEAACDLAKFANKGSAGVICEIMNEDGTMARRDDLIAFAKTHKLKIGTIADLIHYRTLKEKTVEKLYSKIITIEGKSFKLKAWEDSIFQNLHLTFEVGNIKKSDAPLVRVHVPNVLHDMIGMDGFGKRMNIKEALKKIHESKCGVLLMIGTEQKNQSIMMDLEGKKNVPQPETKTVGIGSQILKELGLTRIKLLATPVKYPSISGFDLEVIGFTK</sequence>
<dbReference type="SUPFAM" id="SSF142695">
    <property type="entry name" value="RibA-like"/>
    <property type="match status" value="1"/>
</dbReference>
<evidence type="ECO:0000256" key="8">
    <source>
        <dbReference type="ARBA" id="ARBA00018836"/>
    </source>
</evidence>
<organism evidence="16 17">
    <name type="scientific">SAR86 cluster bacterium</name>
    <dbReference type="NCBI Taxonomy" id="2030880"/>
    <lineage>
        <taxon>Bacteria</taxon>
        <taxon>Pseudomonadati</taxon>
        <taxon>Pseudomonadota</taxon>
        <taxon>Gammaproteobacteria</taxon>
        <taxon>SAR86 cluster</taxon>
    </lineage>
</organism>
<dbReference type="HAMAP" id="MF_00180">
    <property type="entry name" value="RibB"/>
    <property type="match status" value="1"/>
</dbReference>
<dbReference type="SUPFAM" id="SSF55821">
    <property type="entry name" value="YrdC/RibB"/>
    <property type="match status" value="1"/>
</dbReference>
<dbReference type="GO" id="GO:0009231">
    <property type="term" value="P:riboflavin biosynthetic process"/>
    <property type="evidence" value="ECO:0007669"/>
    <property type="project" value="UniProtKB-UniRule"/>
</dbReference>
<dbReference type="AlphaFoldDB" id="A0A368BU33"/>
<evidence type="ECO:0000256" key="3">
    <source>
        <dbReference type="ARBA" id="ARBA00002284"/>
    </source>
</evidence>
<feature type="binding site" evidence="14">
    <location>
        <begin position="140"/>
        <end position="144"/>
    </location>
    <ligand>
        <name>D-ribulose 5-phosphate</name>
        <dbReference type="ChEBI" id="CHEBI:58121"/>
    </ligand>
</feature>
<dbReference type="Pfam" id="PF00925">
    <property type="entry name" value="GTP_cyclohydro2"/>
    <property type="match status" value="1"/>
</dbReference>
<dbReference type="GO" id="GO:0005829">
    <property type="term" value="C:cytosol"/>
    <property type="evidence" value="ECO:0007669"/>
    <property type="project" value="TreeGrafter"/>
</dbReference>
<dbReference type="InterPro" id="IPR036144">
    <property type="entry name" value="RibA-like_sf"/>
</dbReference>
<feature type="site" description="Essential for catalytic activity" evidence="14">
    <location>
        <position position="164"/>
    </location>
</feature>
<dbReference type="PIRSF" id="PIRSF001259">
    <property type="entry name" value="RibA"/>
    <property type="match status" value="1"/>
</dbReference>
<evidence type="ECO:0000256" key="12">
    <source>
        <dbReference type="ARBA" id="ARBA00023211"/>
    </source>
</evidence>
<comment type="cofactor">
    <cofactor evidence="2">
        <name>Mn(2+)</name>
        <dbReference type="ChEBI" id="CHEBI:29035"/>
    </cofactor>
</comment>
<evidence type="ECO:0000256" key="11">
    <source>
        <dbReference type="ARBA" id="ARBA00022842"/>
    </source>
</evidence>
<feature type="binding site" evidence="14">
    <location>
        <position position="28"/>
    </location>
    <ligand>
        <name>Mg(2+)</name>
        <dbReference type="ChEBI" id="CHEBI:18420"/>
        <label>2</label>
    </ligand>
</feature>
<dbReference type="FunFam" id="3.90.870.10:FF:000001">
    <property type="entry name" value="Riboflavin biosynthesis protein RibBA"/>
    <property type="match status" value="1"/>
</dbReference>
<dbReference type="Proteomes" id="UP000253307">
    <property type="component" value="Unassembled WGS sequence"/>
</dbReference>
<comment type="cofactor">
    <cofactor evidence="14">
        <name>Mg(2+)</name>
        <dbReference type="ChEBI" id="CHEBI:18420"/>
    </cofactor>
    <cofactor evidence="14">
        <name>Mn(2+)</name>
        <dbReference type="ChEBI" id="CHEBI:29035"/>
    </cofactor>
    <text evidence="14">Binds 2 divalent metal cations per subunit. Magnesium or manganese.</text>
</comment>
<accession>A0A368BU33</accession>
<dbReference type="EMBL" id="QOPE01000027">
    <property type="protein sequence ID" value="RCL40404.1"/>
    <property type="molecule type" value="Genomic_DNA"/>
</dbReference>
<keyword evidence="13 14" id="KW-0456">Lyase</keyword>
<evidence type="ECO:0000313" key="16">
    <source>
        <dbReference type="EMBL" id="RCL40404.1"/>
    </source>
</evidence>
<gene>
    <name evidence="14 16" type="primary">ribB</name>
    <name evidence="16" type="ORF">DBW96_03570</name>
</gene>
<name>A0A368BU33_9GAMM</name>
<dbReference type="EC" id="4.1.99.12" evidence="7 14"/>
<feature type="binding site" evidence="14">
    <location>
        <position position="32"/>
    </location>
    <ligand>
        <name>D-ribulose 5-phosphate</name>
        <dbReference type="ChEBI" id="CHEBI:58121"/>
    </ligand>
</feature>
<feature type="binding site" evidence="14">
    <location>
        <position position="28"/>
    </location>
    <ligand>
        <name>Mg(2+)</name>
        <dbReference type="ChEBI" id="CHEBI:18420"/>
        <label>1</label>
    </ligand>
</feature>
<comment type="subunit">
    <text evidence="14">Homodimer.</text>
</comment>
<dbReference type="GO" id="GO:0008686">
    <property type="term" value="F:3,4-dihydroxy-2-butanone-4-phosphate synthase activity"/>
    <property type="evidence" value="ECO:0007669"/>
    <property type="project" value="UniProtKB-UniRule"/>
</dbReference>
<proteinExistence type="inferred from homology"/>
<comment type="catalytic activity">
    <reaction evidence="1 14">
        <text>D-ribulose 5-phosphate = (2S)-2-hydroxy-3-oxobutyl phosphate + formate + H(+)</text>
        <dbReference type="Rhea" id="RHEA:18457"/>
        <dbReference type="ChEBI" id="CHEBI:15378"/>
        <dbReference type="ChEBI" id="CHEBI:15740"/>
        <dbReference type="ChEBI" id="CHEBI:58121"/>
        <dbReference type="ChEBI" id="CHEBI:58830"/>
        <dbReference type="EC" id="4.1.99.12"/>
    </reaction>
</comment>
<dbReference type="InterPro" id="IPR017945">
    <property type="entry name" value="DHBP_synth_RibB-like_a/b_dom"/>
</dbReference>
<feature type="binding site" evidence="14">
    <location>
        <begin position="27"/>
        <end position="28"/>
    </location>
    <ligand>
        <name>D-ribulose 5-phosphate</name>
        <dbReference type="ChEBI" id="CHEBI:58121"/>
    </ligand>
</feature>
<dbReference type="InterPro" id="IPR000422">
    <property type="entry name" value="DHBP_synthase_RibB"/>
</dbReference>
<evidence type="ECO:0000256" key="1">
    <source>
        <dbReference type="ARBA" id="ARBA00000141"/>
    </source>
</evidence>